<organism evidence="7 8">
    <name type="scientific">Syncephalis pseudoplumigaleata</name>
    <dbReference type="NCBI Taxonomy" id="1712513"/>
    <lineage>
        <taxon>Eukaryota</taxon>
        <taxon>Fungi</taxon>
        <taxon>Fungi incertae sedis</taxon>
        <taxon>Zoopagomycota</taxon>
        <taxon>Zoopagomycotina</taxon>
        <taxon>Zoopagomycetes</taxon>
        <taxon>Zoopagales</taxon>
        <taxon>Piptocephalidaceae</taxon>
        <taxon>Syncephalis</taxon>
    </lineage>
</organism>
<reference evidence="8" key="1">
    <citation type="journal article" date="2018" name="Nat. Microbiol.">
        <title>Leveraging single-cell genomics to expand the fungal tree of life.</title>
        <authorList>
            <person name="Ahrendt S.R."/>
            <person name="Quandt C.A."/>
            <person name="Ciobanu D."/>
            <person name="Clum A."/>
            <person name="Salamov A."/>
            <person name="Andreopoulos B."/>
            <person name="Cheng J.F."/>
            <person name="Woyke T."/>
            <person name="Pelin A."/>
            <person name="Henrissat B."/>
            <person name="Reynolds N.K."/>
            <person name="Benny G.L."/>
            <person name="Smith M.E."/>
            <person name="James T.Y."/>
            <person name="Grigoriev I.V."/>
        </authorList>
    </citation>
    <scope>NUCLEOTIDE SEQUENCE [LARGE SCALE GENOMIC DNA]</scope>
    <source>
        <strain evidence="8">Benny S71-1</strain>
    </source>
</reference>
<feature type="compositionally biased region" description="Acidic residues" evidence="5">
    <location>
        <begin position="54"/>
        <end position="66"/>
    </location>
</feature>
<keyword evidence="1" id="KW-0547">Nucleotide-binding</keyword>
<comment type="function">
    <text evidence="3">Possible regulatory or functional link with the histocompatibility cluster.</text>
</comment>
<dbReference type="PANTHER" id="PTHR45709">
    <property type="entry name" value="LARGE SUBUNIT GTPASE 1 HOMOLOG-RELATED"/>
    <property type="match status" value="1"/>
</dbReference>
<keyword evidence="2" id="KW-0342">GTP-binding</keyword>
<dbReference type="InterPro" id="IPR027417">
    <property type="entry name" value="P-loop_NTPase"/>
</dbReference>
<feature type="compositionally biased region" description="Polar residues" evidence="5">
    <location>
        <begin position="87"/>
        <end position="98"/>
    </location>
</feature>
<evidence type="ECO:0000313" key="7">
    <source>
        <dbReference type="EMBL" id="RKP28127.1"/>
    </source>
</evidence>
<accession>A0A4P9Z663</accession>
<evidence type="ECO:0000259" key="6">
    <source>
        <dbReference type="Pfam" id="PF01926"/>
    </source>
</evidence>
<protein>
    <recommendedName>
        <fullName evidence="4">Guanine nucleotide-binding protein-like 1</fullName>
    </recommendedName>
</protein>
<evidence type="ECO:0000256" key="3">
    <source>
        <dbReference type="ARBA" id="ARBA00037770"/>
    </source>
</evidence>
<feature type="domain" description="G" evidence="6">
    <location>
        <begin position="92"/>
        <end position="140"/>
    </location>
</feature>
<dbReference type="GO" id="GO:0003924">
    <property type="term" value="F:GTPase activity"/>
    <property type="evidence" value="ECO:0007669"/>
    <property type="project" value="InterPro"/>
</dbReference>
<dbReference type="Gene3D" id="3.40.50.300">
    <property type="entry name" value="P-loop containing nucleotide triphosphate hydrolases"/>
    <property type="match status" value="1"/>
</dbReference>
<dbReference type="SUPFAM" id="SSF52540">
    <property type="entry name" value="P-loop containing nucleoside triphosphate hydrolases"/>
    <property type="match status" value="1"/>
</dbReference>
<feature type="non-terminal residue" evidence="7">
    <location>
        <position position="1"/>
    </location>
</feature>
<dbReference type="InterPro" id="IPR043358">
    <property type="entry name" value="GNL1-like"/>
</dbReference>
<dbReference type="Proteomes" id="UP000278143">
    <property type="component" value="Unassembled WGS sequence"/>
</dbReference>
<name>A0A4P9Z663_9FUNG</name>
<keyword evidence="8" id="KW-1185">Reference proteome</keyword>
<dbReference type="EMBL" id="KZ989116">
    <property type="protein sequence ID" value="RKP28127.1"/>
    <property type="molecule type" value="Genomic_DNA"/>
</dbReference>
<evidence type="ECO:0000256" key="5">
    <source>
        <dbReference type="SAM" id="MobiDB-lite"/>
    </source>
</evidence>
<evidence type="ECO:0000256" key="4">
    <source>
        <dbReference type="ARBA" id="ARBA00039902"/>
    </source>
</evidence>
<proteinExistence type="predicted"/>
<evidence type="ECO:0000256" key="1">
    <source>
        <dbReference type="ARBA" id="ARBA00022741"/>
    </source>
</evidence>
<feature type="compositionally biased region" description="Acidic residues" evidence="5">
    <location>
        <begin position="73"/>
        <end position="85"/>
    </location>
</feature>
<evidence type="ECO:0000313" key="8">
    <source>
        <dbReference type="Proteomes" id="UP000278143"/>
    </source>
</evidence>
<gene>
    <name evidence="7" type="ORF">SYNPS1DRAFT_11664</name>
</gene>
<dbReference type="PANTHER" id="PTHR45709:SF3">
    <property type="entry name" value="GUANINE NUCLEOTIDE-BINDING PROTEIN-LIKE 1"/>
    <property type="match status" value="1"/>
</dbReference>
<feature type="region of interest" description="Disordered" evidence="5">
    <location>
        <begin position="37"/>
        <end position="98"/>
    </location>
</feature>
<evidence type="ECO:0000256" key="2">
    <source>
        <dbReference type="ARBA" id="ARBA00023134"/>
    </source>
</evidence>
<dbReference type="InterPro" id="IPR006073">
    <property type="entry name" value="GTP-bd"/>
</dbReference>
<dbReference type="GO" id="GO:0005525">
    <property type="term" value="F:GTP binding"/>
    <property type="evidence" value="ECO:0007669"/>
    <property type="project" value="UniProtKB-KW"/>
</dbReference>
<dbReference type="OrthoDB" id="61815at2759"/>
<dbReference type="Pfam" id="PF01926">
    <property type="entry name" value="MMR_HSR1"/>
    <property type="match status" value="1"/>
</dbReference>
<sequence>VEAMKRNIKQRRHRRYHAVGVNDVLRACRDVLPEAQRQQVDWDSVMEQYGGEKEGEEIDEASDTEDAPSTKNEEDDDDDADDDDGTPASSHPNVGKSSLINSVFGRTVVSASRTPGHTKHFQTLHLSPTLRLCDGPGLVFPSLLPRALQILSGIYNVAQVQEPYTAIHFLAERVPVERVLNLKPPHHTAGDADHDYEWSAWDICEAFAIQRGFMTARGARPDVSRAANQILRMVNMGQVLLSFKPPGFYSKPGYYLKKEIDAQNESALSVD</sequence>
<dbReference type="AlphaFoldDB" id="A0A4P9Z663"/>